<keyword evidence="1 2" id="KW-0443">Lipid metabolism</keyword>
<feature type="chain" id="PRO_5029560861" evidence="3">
    <location>
        <begin position="20"/>
        <end position="355"/>
    </location>
</feature>
<gene>
    <name evidence="5" type="ORF">FHG85_00975</name>
</gene>
<feature type="domain" description="PNPLA" evidence="4">
    <location>
        <begin position="43"/>
        <end position="231"/>
    </location>
</feature>
<keyword evidence="3" id="KW-0732">Signal</keyword>
<evidence type="ECO:0000256" key="1">
    <source>
        <dbReference type="ARBA" id="ARBA00023098"/>
    </source>
</evidence>
<dbReference type="InterPro" id="IPR002641">
    <property type="entry name" value="PNPLA_dom"/>
</dbReference>
<dbReference type="KEGG" id="ttz:FHG85_00975"/>
<dbReference type="AlphaFoldDB" id="A0A7D3XEI4"/>
<keyword evidence="6" id="KW-1185">Reference proteome</keyword>
<feature type="short sequence motif" description="DGA/G" evidence="2">
    <location>
        <begin position="217"/>
        <end position="219"/>
    </location>
</feature>
<comment type="caution">
    <text evidence="2">Lacks conserved residue(s) required for the propagation of feature annotation.</text>
</comment>
<keyword evidence="2" id="KW-0442">Lipid degradation</keyword>
<dbReference type="GO" id="GO:0016787">
    <property type="term" value="F:hydrolase activity"/>
    <property type="evidence" value="ECO:0007669"/>
    <property type="project" value="UniProtKB-UniRule"/>
</dbReference>
<sequence length="355" mass="40667">MKQKRRLSFWMVFATAALTAFTFASKSDRKYPVYDTKPEGTALVITGAAAKIAQEAALLESLYKRGELNDVVFISGASSGALNAVMLNAILEKKLTWKEYREIFANINNDRVFKINGKGLPASNEPLRELLTEVVEKRLGYKTLADLPYPTAISVVSLRPSPFSEGTYRFCNRKINAESDSSLNLVDVLMASTAYPLVFPPTRIDGLKTIPNIPYYDGGIGDDRVPFQALLDFEKYRGKPVKRVIIISRKRDDDMTLADELRPFGFEISPKLKGNFSPDMLTSFGFWRRLEYLKKRYPETALKTWVFVPDYDYSFPMFDFNNLSYQYELTYQWAQSHSPIKLDEFLKKKPRLLKR</sequence>
<feature type="short sequence motif" description="GXSXG" evidence="2">
    <location>
        <begin position="76"/>
        <end position="80"/>
    </location>
</feature>
<dbReference type="Pfam" id="PF01734">
    <property type="entry name" value="Patatin"/>
    <property type="match status" value="1"/>
</dbReference>
<evidence type="ECO:0000256" key="2">
    <source>
        <dbReference type="PROSITE-ProRule" id="PRU01161"/>
    </source>
</evidence>
<dbReference type="Proteomes" id="UP000500961">
    <property type="component" value="Chromosome"/>
</dbReference>
<evidence type="ECO:0000313" key="5">
    <source>
        <dbReference type="EMBL" id="QKG78897.1"/>
    </source>
</evidence>
<proteinExistence type="predicted"/>
<dbReference type="GO" id="GO:0016042">
    <property type="term" value="P:lipid catabolic process"/>
    <property type="evidence" value="ECO:0007669"/>
    <property type="project" value="UniProtKB-UniRule"/>
</dbReference>
<dbReference type="PROSITE" id="PS51635">
    <property type="entry name" value="PNPLA"/>
    <property type="match status" value="1"/>
</dbReference>
<protein>
    <submittedName>
        <fullName evidence="5">Patatin-like phospholipase family protein</fullName>
    </submittedName>
</protein>
<dbReference type="Gene3D" id="3.40.1090.10">
    <property type="entry name" value="Cytosolic phospholipase A2 catalytic domain"/>
    <property type="match status" value="2"/>
</dbReference>
<feature type="active site" description="Proton acceptor" evidence="2">
    <location>
        <position position="217"/>
    </location>
</feature>
<name>A0A7D3XEI4_9BACT</name>
<dbReference type="EMBL" id="CP041345">
    <property type="protein sequence ID" value="QKG78897.1"/>
    <property type="molecule type" value="Genomic_DNA"/>
</dbReference>
<feature type="active site" description="Nucleophile" evidence="2">
    <location>
        <position position="78"/>
    </location>
</feature>
<keyword evidence="2" id="KW-0378">Hydrolase</keyword>
<accession>A0A7D3XEI4</accession>
<evidence type="ECO:0000259" key="4">
    <source>
        <dbReference type="PROSITE" id="PS51635"/>
    </source>
</evidence>
<organism evidence="5 6">
    <name type="scientific">Tenuifilum thalassicum</name>
    <dbReference type="NCBI Taxonomy" id="2590900"/>
    <lineage>
        <taxon>Bacteria</taxon>
        <taxon>Pseudomonadati</taxon>
        <taxon>Bacteroidota</taxon>
        <taxon>Bacteroidia</taxon>
        <taxon>Bacteroidales</taxon>
        <taxon>Tenuifilaceae</taxon>
        <taxon>Tenuifilum</taxon>
    </lineage>
</organism>
<dbReference type="InterPro" id="IPR016035">
    <property type="entry name" value="Acyl_Trfase/lysoPLipase"/>
</dbReference>
<feature type="signal peptide" evidence="3">
    <location>
        <begin position="1"/>
        <end position="19"/>
    </location>
</feature>
<evidence type="ECO:0000256" key="3">
    <source>
        <dbReference type="SAM" id="SignalP"/>
    </source>
</evidence>
<evidence type="ECO:0000313" key="6">
    <source>
        <dbReference type="Proteomes" id="UP000500961"/>
    </source>
</evidence>
<reference evidence="5 6" key="1">
    <citation type="submission" date="2019-07" db="EMBL/GenBank/DDBJ databases">
        <title>Thalassofilum flectens gen. nov., sp. nov., a novel moderate thermophilic anaerobe from a shallow sea hot spring in Kunashir Island (Russia), representing a new family in the order Bacteroidales, and proposal of Thalassofilacea fam. nov.</title>
        <authorList>
            <person name="Kochetkova T.V."/>
            <person name="Podosokorskaya O.A."/>
            <person name="Novikov A."/>
            <person name="Elcheninov A.G."/>
            <person name="Toshchakov S.V."/>
            <person name="Kublanov I.V."/>
        </authorList>
    </citation>
    <scope>NUCLEOTIDE SEQUENCE [LARGE SCALE GENOMIC DNA]</scope>
    <source>
        <strain evidence="5 6">38-H</strain>
    </source>
</reference>
<dbReference type="RefSeq" id="WP_173072412.1">
    <property type="nucleotide sequence ID" value="NZ_CP041345.1"/>
</dbReference>
<dbReference type="SUPFAM" id="SSF52151">
    <property type="entry name" value="FabD/lysophospholipase-like"/>
    <property type="match status" value="1"/>
</dbReference>